<proteinExistence type="predicted"/>
<keyword evidence="2" id="KW-1185">Reference proteome</keyword>
<evidence type="ECO:0000313" key="1">
    <source>
        <dbReference type="EMBL" id="MBL4935356.1"/>
    </source>
</evidence>
<sequence length="126" mass="14822">MVEQFIIITNNPMSKNKYIGKYEVIYIDGTVIDVYKKVRDYIHLNHRLLTHPLISSIKPNEIPFRTVIISKKRDTITDMESLNMIENSIGATNKFLKDFGIPNWNEKILEDFQLIDYDIIYNAIKN</sequence>
<reference evidence="1 2" key="1">
    <citation type="submission" date="2021-01" db="EMBL/GenBank/DDBJ databases">
        <title>Genome public.</title>
        <authorList>
            <person name="Liu C."/>
            <person name="Sun Q."/>
        </authorList>
    </citation>
    <scope>NUCLEOTIDE SEQUENCE [LARGE SCALE GENOMIC DNA]</scope>
    <source>
        <strain evidence="1 2">YIM B02515</strain>
    </source>
</reference>
<evidence type="ECO:0000313" key="2">
    <source>
        <dbReference type="Proteomes" id="UP000632377"/>
    </source>
</evidence>
<dbReference type="EMBL" id="JAESWC010000002">
    <property type="protein sequence ID" value="MBL4935356.1"/>
    <property type="molecule type" value="Genomic_DNA"/>
</dbReference>
<gene>
    <name evidence="1" type="ORF">JK636_06245</name>
</gene>
<dbReference type="NCBIfam" id="NF038093">
    <property type="entry name" value="GrdX"/>
    <property type="match status" value="1"/>
</dbReference>
<dbReference type="Proteomes" id="UP000632377">
    <property type="component" value="Unassembled WGS sequence"/>
</dbReference>
<dbReference type="InterPro" id="IPR047735">
    <property type="entry name" value="GrdX-like"/>
</dbReference>
<dbReference type="RefSeq" id="WP_202747950.1">
    <property type="nucleotide sequence ID" value="NZ_JAESWC010000002.1"/>
</dbReference>
<comment type="caution">
    <text evidence="1">The sequence shown here is derived from an EMBL/GenBank/DDBJ whole genome shotgun (WGS) entry which is preliminary data.</text>
</comment>
<accession>A0ABS1T7N5</accession>
<protein>
    <submittedName>
        <fullName evidence="1">GrdX family protein</fullName>
    </submittedName>
</protein>
<name>A0ABS1T7N5_9CLOT</name>
<organism evidence="1 2">
    <name type="scientific">Clostridium rhizosphaerae</name>
    <dbReference type="NCBI Taxonomy" id="2803861"/>
    <lineage>
        <taxon>Bacteria</taxon>
        <taxon>Bacillati</taxon>
        <taxon>Bacillota</taxon>
        <taxon>Clostridia</taxon>
        <taxon>Eubacteriales</taxon>
        <taxon>Clostridiaceae</taxon>
        <taxon>Clostridium</taxon>
    </lineage>
</organism>